<keyword evidence="5" id="KW-0804">Transcription</keyword>
<dbReference type="InterPro" id="IPR036388">
    <property type="entry name" value="WH-like_DNA-bd_sf"/>
</dbReference>
<dbReference type="PANTHER" id="PTHR48111">
    <property type="entry name" value="REGULATOR OF RPOS"/>
    <property type="match status" value="1"/>
</dbReference>
<protein>
    <submittedName>
        <fullName evidence="10">Response regulator transcription factor</fullName>
    </submittedName>
</protein>
<dbReference type="Pfam" id="PF00486">
    <property type="entry name" value="Trans_reg_C"/>
    <property type="match status" value="1"/>
</dbReference>
<dbReference type="PANTHER" id="PTHR48111:SF21">
    <property type="entry name" value="DNA-BINDING DUAL MASTER TRANSCRIPTIONAL REGULATOR RPAA"/>
    <property type="match status" value="1"/>
</dbReference>
<proteinExistence type="predicted"/>
<dbReference type="EMBL" id="JANQBD010000016">
    <property type="protein sequence ID" value="MCR8633764.1"/>
    <property type="molecule type" value="Genomic_DNA"/>
</dbReference>
<evidence type="ECO:0000313" key="10">
    <source>
        <dbReference type="EMBL" id="MCR8633764.1"/>
    </source>
</evidence>
<evidence type="ECO:0000259" key="9">
    <source>
        <dbReference type="PROSITE" id="PS51755"/>
    </source>
</evidence>
<keyword evidence="2" id="KW-0902">Two-component regulatory system</keyword>
<dbReference type="PROSITE" id="PS50110">
    <property type="entry name" value="RESPONSE_REGULATORY"/>
    <property type="match status" value="1"/>
</dbReference>
<organism evidence="10 11">
    <name type="scientific">Paenibacillus radicis</name>
    <name type="common">ex Xue et al. 2023</name>
    <dbReference type="NCBI Taxonomy" id="2972489"/>
    <lineage>
        <taxon>Bacteria</taxon>
        <taxon>Bacillati</taxon>
        <taxon>Bacillota</taxon>
        <taxon>Bacilli</taxon>
        <taxon>Bacillales</taxon>
        <taxon>Paenibacillaceae</taxon>
        <taxon>Paenibacillus</taxon>
    </lineage>
</organism>
<reference evidence="10 11" key="1">
    <citation type="submission" date="2022-08" db="EMBL/GenBank/DDBJ databases">
        <title>Paenibacillus endoradicis sp. nov., Paenibacillus radicibacter sp. nov and Paenibacillus pararadicis sp. nov., three cold-adapted plant growth-promoting bacteria isolated from root of Larix gmelinii in Great Khingan.</title>
        <authorList>
            <person name="Xue H."/>
        </authorList>
    </citation>
    <scope>NUCLEOTIDE SEQUENCE [LARGE SCALE GENOMIC DNA]</scope>
    <source>
        <strain evidence="10 11">N5-1-1-5</strain>
    </source>
</reference>
<feature type="domain" description="OmpR/PhoB-type" evidence="9">
    <location>
        <begin position="136"/>
        <end position="239"/>
    </location>
</feature>
<accession>A0ABT1YMY5</accession>
<dbReference type="InterPro" id="IPR039420">
    <property type="entry name" value="WalR-like"/>
</dbReference>
<dbReference type="SMART" id="SM00448">
    <property type="entry name" value="REC"/>
    <property type="match status" value="1"/>
</dbReference>
<dbReference type="SUPFAM" id="SSF46894">
    <property type="entry name" value="C-terminal effector domain of the bipartite response regulators"/>
    <property type="match status" value="1"/>
</dbReference>
<evidence type="ECO:0000256" key="7">
    <source>
        <dbReference type="PROSITE-ProRule" id="PRU01091"/>
    </source>
</evidence>
<keyword evidence="11" id="KW-1185">Reference proteome</keyword>
<dbReference type="Gene3D" id="3.40.50.2300">
    <property type="match status" value="1"/>
</dbReference>
<evidence type="ECO:0000256" key="6">
    <source>
        <dbReference type="PROSITE-ProRule" id="PRU00169"/>
    </source>
</evidence>
<dbReference type="Gene3D" id="1.10.10.10">
    <property type="entry name" value="Winged helix-like DNA-binding domain superfamily/Winged helix DNA-binding domain"/>
    <property type="match status" value="1"/>
</dbReference>
<dbReference type="Gene3D" id="6.10.250.690">
    <property type="match status" value="1"/>
</dbReference>
<evidence type="ECO:0000256" key="5">
    <source>
        <dbReference type="ARBA" id="ARBA00023163"/>
    </source>
</evidence>
<keyword evidence="1 6" id="KW-0597">Phosphoprotein</keyword>
<evidence type="ECO:0000259" key="8">
    <source>
        <dbReference type="PROSITE" id="PS50110"/>
    </source>
</evidence>
<dbReference type="RefSeq" id="WP_258215332.1">
    <property type="nucleotide sequence ID" value="NZ_JANQBD010000016.1"/>
</dbReference>
<dbReference type="InterPro" id="IPR011006">
    <property type="entry name" value="CheY-like_superfamily"/>
</dbReference>
<dbReference type="InterPro" id="IPR001789">
    <property type="entry name" value="Sig_transdc_resp-reg_receiver"/>
</dbReference>
<sequence>MQKVLIIEDDTIIGEMLKLYLSEENFNVQRVETGQESFDALETFVPDVILLDLILPDMDGADLCKLLRHQTHVPILVISMKTKVTDRIQALSSGADDYLCKPFSMQELKARIIAQLRRSSPQTAFAPAFIAAASSSPTATISSNAQWLQLDLERRALIVNDEVVEITFSEFEIMKLFYSFPGKVFSRDELINAIRGIDSYVNERSIDVHITNLRKKIEYNPRQPQHIKTVWGVGYKFELLP</sequence>
<gene>
    <name evidence="10" type="ORF">NV381_21495</name>
</gene>
<dbReference type="InterPro" id="IPR001867">
    <property type="entry name" value="OmpR/PhoB-type_DNA-bd"/>
</dbReference>
<comment type="caution">
    <text evidence="10">The sequence shown here is derived from an EMBL/GenBank/DDBJ whole genome shotgun (WGS) entry which is preliminary data.</text>
</comment>
<evidence type="ECO:0000256" key="1">
    <source>
        <dbReference type="ARBA" id="ARBA00022553"/>
    </source>
</evidence>
<keyword evidence="3" id="KW-0805">Transcription regulation</keyword>
<dbReference type="InterPro" id="IPR016032">
    <property type="entry name" value="Sig_transdc_resp-reg_C-effctor"/>
</dbReference>
<dbReference type="SMART" id="SM00862">
    <property type="entry name" value="Trans_reg_C"/>
    <property type="match status" value="1"/>
</dbReference>
<evidence type="ECO:0000256" key="2">
    <source>
        <dbReference type="ARBA" id="ARBA00023012"/>
    </source>
</evidence>
<dbReference type="PROSITE" id="PS51755">
    <property type="entry name" value="OMPR_PHOB"/>
    <property type="match status" value="1"/>
</dbReference>
<dbReference type="Proteomes" id="UP001300012">
    <property type="component" value="Unassembled WGS sequence"/>
</dbReference>
<feature type="modified residue" description="4-aspartylphosphate" evidence="6">
    <location>
        <position position="52"/>
    </location>
</feature>
<dbReference type="SUPFAM" id="SSF52172">
    <property type="entry name" value="CheY-like"/>
    <property type="match status" value="1"/>
</dbReference>
<evidence type="ECO:0000313" key="11">
    <source>
        <dbReference type="Proteomes" id="UP001300012"/>
    </source>
</evidence>
<dbReference type="Pfam" id="PF00072">
    <property type="entry name" value="Response_reg"/>
    <property type="match status" value="1"/>
</dbReference>
<name>A0ABT1YMY5_9BACL</name>
<evidence type="ECO:0000256" key="3">
    <source>
        <dbReference type="ARBA" id="ARBA00023015"/>
    </source>
</evidence>
<evidence type="ECO:0000256" key="4">
    <source>
        <dbReference type="ARBA" id="ARBA00023125"/>
    </source>
</evidence>
<feature type="DNA-binding region" description="OmpR/PhoB-type" evidence="7">
    <location>
        <begin position="136"/>
        <end position="239"/>
    </location>
</feature>
<feature type="domain" description="Response regulatory" evidence="8">
    <location>
        <begin position="3"/>
        <end position="116"/>
    </location>
</feature>
<dbReference type="CDD" id="cd00383">
    <property type="entry name" value="trans_reg_C"/>
    <property type="match status" value="1"/>
</dbReference>
<keyword evidence="4 7" id="KW-0238">DNA-binding</keyword>